<dbReference type="PANTHER" id="PTHR43701:SF12">
    <property type="entry name" value="MEMBRANE TRANSPORTER PROTEIN YTNM-RELATED"/>
    <property type="match status" value="1"/>
</dbReference>
<evidence type="ECO:0000313" key="6">
    <source>
        <dbReference type="EMBL" id="KGA14092.1"/>
    </source>
</evidence>
<feature type="transmembrane region" description="Helical" evidence="5">
    <location>
        <begin position="201"/>
        <end position="220"/>
    </location>
</feature>
<comment type="caution">
    <text evidence="6">The sequence shown here is derived from an EMBL/GenBank/DDBJ whole genome shotgun (WGS) entry which is preliminary data.</text>
</comment>
<dbReference type="PANTHER" id="PTHR43701">
    <property type="entry name" value="MEMBRANE TRANSPORTER PROTEIN MJ0441-RELATED"/>
    <property type="match status" value="1"/>
</dbReference>
<feature type="transmembrane region" description="Helical" evidence="5">
    <location>
        <begin position="99"/>
        <end position="115"/>
    </location>
</feature>
<feature type="transmembrane region" description="Helical" evidence="5">
    <location>
        <begin position="135"/>
        <end position="154"/>
    </location>
</feature>
<comment type="subcellular location">
    <subcellularLocation>
        <location evidence="1">Membrane</location>
        <topology evidence="1">Multi-pass membrane protein</topology>
    </subcellularLocation>
</comment>
<dbReference type="InterPro" id="IPR002781">
    <property type="entry name" value="TM_pro_TauE-like"/>
</dbReference>
<feature type="transmembrane region" description="Helical" evidence="5">
    <location>
        <begin position="232"/>
        <end position="249"/>
    </location>
</feature>
<evidence type="ECO:0000256" key="3">
    <source>
        <dbReference type="ARBA" id="ARBA00022989"/>
    </source>
</evidence>
<proteinExistence type="predicted"/>
<protein>
    <submittedName>
        <fullName evidence="6">Uncharacterized protein</fullName>
    </submittedName>
</protein>
<evidence type="ECO:0000256" key="5">
    <source>
        <dbReference type="SAM" id="Phobius"/>
    </source>
</evidence>
<evidence type="ECO:0000256" key="4">
    <source>
        <dbReference type="ARBA" id="ARBA00023136"/>
    </source>
</evidence>
<dbReference type="Pfam" id="PF01925">
    <property type="entry name" value="TauE"/>
    <property type="match status" value="1"/>
</dbReference>
<keyword evidence="4 5" id="KW-0472">Membrane</keyword>
<accession>A0A094PSM3</accession>
<gene>
    <name evidence="6" type="ORF">GM51_18065</name>
</gene>
<organism evidence="6">
    <name type="scientific">freshwater metagenome</name>
    <dbReference type="NCBI Taxonomy" id="449393"/>
    <lineage>
        <taxon>unclassified sequences</taxon>
        <taxon>metagenomes</taxon>
        <taxon>ecological metagenomes</taxon>
    </lineage>
</organism>
<evidence type="ECO:0000256" key="1">
    <source>
        <dbReference type="ARBA" id="ARBA00004141"/>
    </source>
</evidence>
<name>A0A094PSM3_9ZZZZ</name>
<sequence>MNWILFAFVGTIAQLIDGSLGMGFGLTSSTLLVTLGASAAVASAAVHFAEIGTTLASGASHWHAENIDKKILLRLAIPGGIGAFLGATFLSFIDLSSSKIFISTLLLFLGFLLLYRNVFKGEGQVNMVEIKNPRFLSYLGFTGGFIDASGGGGWGPVVTPTLISTTATEPRKVIGTVSAAEFVVAVAASVGFLAQIGRIDIDWSIVGGLALGGTLAAPFAAKLVGILPAKQLGIVVAVAIITLNAVAIIRA</sequence>
<dbReference type="InterPro" id="IPR051598">
    <property type="entry name" value="TSUP/Inactive_protease-like"/>
</dbReference>
<feature type="transmembrane region" description="Helical" evidence="5">
    <location>
        <begin position="71"/>
        <end position="93"/>
    </location>
</feature>
<evidence type="ECO:0000256" key="2">
    <source>
        <dbReference type="ARBA" id="ARBA00022692"/>
    </source>
</evidence>
<feature type="transmembrane region" description="Helical" evidence="5">
    <location>
        <begin position="31"/>
        <end position="50"/>
    </location>
</feature>
<keyword evidence="3 5" id="KW-1133">Transmembrane helix</keyword>
<feature type="transmembrane region" description="Helical" evidence="5">
    <location>
        <begin position="174"/>
        <end position="194"/>
    </location>
</feature>
<keyword evidence="2 5" id="KW-0812">Transmembrane</keyword>
<reference evidence="6" key="1">
    <citation type="submission" date="2014-06" db="EMBL/GenBank/DDBJ databases">
        <title>Key roles for freshwater Actinobacteria revealed by deep metagenomic sequencing.</title>
        <authorList>
            <person name="Ghai R."/>
            <person name="Mizuno C.M."/>
            <person name="Picazo A."/>
            <person name="Camacho A."/>
            <person name="Rodriguez-Valera F."/>
        </authorList>
    </citation>
    <scope>NUCLEOTIDE SEQUENCE</scope>
</reference>
<dbReference type="AlphaFoldDB" id="A0A094PSM3"/>
<dbReference type="EMBL" id="JNSL01000160">
    <property type="protein sequence ID" value="KGA14092.1"/>
    <property type="molecule type" value="Genomic_DNA"/>
</dbReference>
<dbReference type="GO" id="GO:0016020">
    <property type="term" value="C:membrane"/>
    <property type="evidence" value="ECO:0007669"/>
    <property type="project" value="UniProtKB-SubCell"/>
</dbReference>